<dbReference type="InterPro" id="IPR036282">
    <property type="entry name" value="Glutathione-S-Trfase_C_sf"/>
</dbReference>
<accession>A0A8H6CLD6</accession>
<dbReference type="Gene3D" id="3.40.30.110">
    <property type="match status" value="2"/>
</dbReference>
<dbReference type="InterPro" id="IPR036249">
    <property type="entry name" value="Thioredoxin-like_sf"/>
</dbReference>
<comment type="caution">
    <text evidence="3">The sequence shown here is derived from an EMBL/GenBank/DDBJ whole genome shotgun (WGS) entry which is preliminary data.</text>
</comment>
<evidence type="ECO:0000313" key="3">
    <source>
        <dbReference type="EMBL" id="KAF6225673.1"/>
    </source>
</evidence>
<keyword evidence="4" id="KW-1185">Reference proteome</keyword>
<dbReference type="GeneID" id="59338068"/>
<proteinExistence type="predicted"/>
<dbReference type="Pfam" id="PF25907">
    <property type="entry name" value="DUF7962"/>
    <property type="match status" value="1"/>
</dbReference>
<dbReference type="EMBL" id="JACCJB010000007">
    <property type="protein sequence ID" value="KAF6225673.1"/>
    <property type="molecule type" value="Genomic_DNA"/>
</dbReference>
<dbReference type="InterPro" id="IPR058268">
    <property type="entry name" value="DUF7962"/>
</dbReference>
<evidence type="ECO:0000259" key="2">
    <source>
        <dbReference type="Pfam" id="PF25907"/>
    </source>
</evidence>
<reference evidence="3 4" key="1">
    <citation type="journal article" date="2020" name="Genomics">
        <title>Complete, high-quality genomes from long-read metagenomic sequencing of two wolf lichen thalli reveals enigmatic genome architecture.</title>
        <authorList>
            <person name="McKenzie S.K."/>
            <person name="Walston R.F."/>
            <person name="Allen J.L."/>
        </authorList>
    </citation>
    <scope>NUCLEOTIDE SEQUENCE [LARGE SCALE GENOMIC DNA]</scope>
    <source>
        <strain evidence="3">WasteWater1</strain>
    </source>
</reference>
<dbReference type="AlphaFoldDB" id="A0A8H6CLD6"/>
<protein>
    <recommendedName>
        <fullName evidence="5">GST N-terminal domain-containing protein</fullName>
    </recommendedName>
</protein>
<dbReference type="CDD" id="cd00570">
    <property type="entry name" value="GST_N_family"/>
    <property type="match status" value="1"/>
</dbReference>
<feature type="domain" description="DUF7962" evidence="2">
    <location>
        <begin position="113"/>
        <end position="222"/>
    </location>
</feature>
<organism evidence="3 4">
    <name type="scientific">Letharia lupina</name>
    <dbReference type="NCBI Taxonomy" id="560253"/>
    <lineage>
        <taxon>Eukaryota</taxon>
        <taxon>Fungi</taxon>
        <taxon>Dikarya</taxon>
        <taxon>Ascomycota</taxon>
        <taxon>Pezizomycotina</taxon>
        <taxon>Lecanoromycetes</taxon>
        <taxon>OSLEUM clade</taxon>
        <taxon>Lecanoromycetidae</taxon>
        <taxon>Lecanorales</taxon>
        <taxon>Lecanorineae</taxon>
        <taxon>Parmeliaceae</taxon>
        <taxon>Letharia</taxon>
    </lineage>
</organism>
<dbReference type="Proteomes" id="UP000593566">
    <property type="component" value="Unassembled WGS sequence"/>
</dbReference>
<dbReference type="SUPFAM" id="SSF47616">
    <property type="entry name" value="GST C-terminal domain-like"/>
    <property type="match status" value="1"/>
</dbReference>
<dbReference type="InterPro" id="IPR004045">
    <property type="entry name" value="Glutathione_S-Trfase_N"/>
</dbReference>
<evidence type="ECO:0000259" key="1">
    <source>
        <dbReference type="Pfam" id="PF13417"/>
    </source>
</evidence>
<feature type="domain" description="GST N-terminal" evidence="1">
    <location>
        <begin position="10"/>
        <end position="83"/>
    </location>
</feature>
<sequence length="325" mass="36604">MAPHNDIVFFHYSFSPFARKVIWYLTLRGIEYGQCDQIQPVYLPREDINALGVKYRRIPIMSIGRDIYCDTRLILHKLEEKFPSGALGAPQPDQKAIEKLLESWTIDGGIFVRAAQAIPTDMPLLNDPKFTKDREDYTGRSWDKKNIEAMRPEALTHIRDAFVFLETGLLADGRQWVLKTEKPSLADIEGLGALPHSLISKEKFPKVYAWIGRFSKAVSTAKSSAPKPITLKGAEAVKHVTQAEFYEPEGDVDASDPLGLKKGQDVESWPIDSGFKHHDRGQLVSLTSKEVVLEAQSKVGGRDVRIHHPRWNYRTRAVSGGEAKL</sequence>
<name>A0A8H6CLD6_9LECA</name>
<dbReference type="Pfam" id="PF13417">
    <property type="entry name" value="GST_N_3"/>
    <property type="match status" value="1"/>
</dbReference>
<evidence type="ECO:0008006" key="5">
    <source>
        <dbReference type="Google" id="ProtNLM"/>
    </source>
</evidence>
<dbReference type="SUPFAM" id="SSF52833">
    <property type="entry name" value="Thioredoxin-like"/>
    <property type="match status" value="1"/>
</dbReference>
<gene>
    <name evidence="3" type="ORF">HO133_009673</name>
</gene>
<dbReference type="RefSeq" id="XP_037154382.1">
    <property type="nucleotide sequence ID" value="XM_037300534.1"/>
</dbReference>
<evidence type="ECO:0000313" key="4">
    <source>
        <dbReference type="Proteomes" id="UP000593566"/>
    </source>
</evidence>